<sequence length="76" mass="8545">MTPRKIGGGRLQQPLTLQLNNYPCSDKPVDLEVLRRSLDLASKVAREWNFLLPDQQTGPKKLLDSNAGLPNFSNLR</sequence>
<dbReference type="Proteomes" id="UP001283361">
    <property type="component" value="Unassembled WGS sequence"/>
</dbReference>
<comment type="caution">
    <text evidence="2">The sequence shown here is derived from an EMBL/GenBank/DDBJ whole genome shotgun (WGS) entry which is preliminary data.</text>
</comment>
<dbReference type="AlphaFoldDB" id="A0AAE1DBW7"/>
<dbReference type="EMBL" id="JAWDGP010004459">
    <property type="protein sequence ID" value="KAK3764250.1"/>
    <property type="molecule type" value="Genomic_DNA"/>
</dbReference>
<reference evidence="2" key="1">
    <citation type="journal article" date="2023" name="G3 (Bethesda)">
        <title>A reference genome for the long-term kleptoplast-retaining sea slug Elysia crispata morphotype clarki.</title>
        <authorList>
            <person name="Eastman K.E."/>
            <person name="Pendleton A.L."/>
            <person name="Shaikh M.A."/>
            <person name="Suttiyut T."/>
            <person name="Ogas R."/>
            <person name="Tomko P."/>
            <person name="Gavelis G."/>
            <person name="Widhalm J.R."/>
            <person name="Wisecaver J.H."/>
        </authorList>
    </citation>
    <scope>NUCLEOTIDE SEQUENCE</scope>
    <source>
        <strain evidence="2">ECLA1</strain>
    </source>
</reference>
<proteinExistence type="predicted"/>
<name>A0AAE1DBW7_9GAST</name>
<accession>A0AAE1DBW7</accession>
<evidence type="ECO:0000313" key="3">
    <source>
        <dbReference type="Proteomes" id="UP001283361"/>
    </source>
</evidence>
<evidence type="ECO:0000256" key="1">
    <source>
        <dbReference type="SAM" id="MobiDB-lite"/>
    </source>
</evidence>
<gene>
    <name evidence="2" type="ORF">RRG08_023715</name>
</gene>
<feature type="region of interest" description="Disordered" evidence="1">
    <location>
        <begin position="55"/>
        <end position="76"/>
    </location>
</feature>
<keyword evidence="3" id="KW-1185">Reference proteome</keyword>
<evidence type="ECO:0000313" key="2">
    <source>
        <dbReference type="EMBL" id="KAK3764250.1"/>
    </source>
</evidence>
<protein>
    <submittedName>
        <fullName evidence="2">Uncharacterized protein</fullName>
    </submittedName>
</protein>
<organism evidence="2 3">
    <name type="scientific">Elysia crispata</name>
    <name type="common">lettuce slug</name>
    <dbReference type="NCBI Taxonomy" id="231223"/>
    <lineage>
        <taxon>Eukaryota</taxon>
        <taxon>Metazoa</taxon>
        <taxon>Spiralia</taxon>
        <taxon>Lophotrochozoa</taxon>
        <taxon>Mollusca</taxon>
        <taxon>Gastropoda</taxon>
        <taxon>Heterobranchia</taxon>
        <taxon>Euthyneura</taxon>
        <taxon>Panpulmonata</taxon>
        <taxon>Sacoglossa</taxon>
        <taxon>Placobranchoidea</taxon>
        <taxon>Plakobranchidae</taxon>
        <taxon>Elysia</taxon>
    </lineage>
</organism>